<evidence type="ECO:0000256" key="6">
    <source>
        <dbReference type="RuleBase" id="RU000682"/>
    </source>
</evidence>
<keyword evidence="2 5" id="KW-0238">DNA-binding</keyword>
<dbReference type="PANTHER" id="PTHR24324:SF5">
    <property type="entry name" value="HEMATOPOIETICALLY-EXPRESSED HOMEOBOX PROTEIN HHEX"/>
    <property type="match status" value="1"/>
</dbReference>
<gene>
    <name evidence="9" type="ORF">BCR33DRAFT_693573</name>
</gene>
<feature type="region of interest" description="Disordered" evidence="7">
    <location>
        <begin position="88"/>
        <end position="107"/>
    </location>
</feature>
<dbReference type="PANTHER" id="PTHR24324">
    <property type="entry name" value="HOMEOBOX PROTEIN HHEX"/>
    <property type="match status" value="1"/>
</dbReference>
<dbReference type="STRING" id="329046.A0A1Y2CZA3"/>
<dbReference type="Pfam" id="PF00046">
    <property type="entry name" value="Homeodomain"/>
    <property type="match status" value="1"/>
</dbReference>
<evidence type="ECO:0000256" key="5">
    <source>
        <dbReference type="PROSITE-ProRule" id="PRU00108"/>
    </source>
</evidence>
<comment type="caution">
    <text evidence="9">The sequence shown here is derived from an EMBL/GenBank/DDBJ whole genome shotgun (WGS) entry which is preliminary data.</text>
</comment>
<feature type="domain" description="Homeobox" evidence="8">
    <location>
        <begin position="148"/>
        <end position="208"/>
    </location>
</feature>
<feature type="region of interest" description="Disordered" evidence="7">
    <location>
        <begin position="114"/>
        <end position="150"/>
    </location>
</feature>
<dbReference type="GO" id="GO:0000978">
    <property type="term" value="F:RNA polymerase II cis-regulatory region sequence-specific DNA binding"/>
    <property type="evidence" value="ECO:0007669"/>
    <property type="project" value="TreeGrafter"/>
</dbReference>
<evidence type="ECO:0000313" key="10">
    <source>
        <dbReference type="Proteomes" id="UP000193642"/>
    </source>
</evidence>
<dbReference type="InterPro" id="IPR051000">
    <property type="entry name" value="Homeobox_DNA-bind_prot"/>
</dbReference>
<keyword evidence="10" id="KW-1185">Reference proteome</keyword>
<dbReference type="SMART" id="SM00389">
    <property type="entry name" value="HOX"/>
    <property type="match status" value="1"/>
</dbReference>
<dbReference type="InterPro" id="IPR017970">
    <property type="entry name" value="Homeobox_CS"/>
</dbReference>
<keyword evidence="4 5" id="KW-0539">Nucleus</keyword>
<dbReference type="PROSITE" id="PS00027">
    <property type="entry name" value="HOMEOBOX_1"/>
    <property type="match status" value="1"/>
</dbReference>
<dbReference type="GO" id="GO:0000981">
    <property type="term" value="F:DNA-binding transcription factor activity, RNA polymerase II-specific"/>
    <property type="evidence" value="ECO:0007669"/>
    <property type="project" value="InterPro"/>
</dbReference>
<dbReference type="CDD" id="cd00086">
    <property type="entry name" value="homeodomain"/>
    <property type="match status" value="1"/>
</dbReference>
<dbReference type="InterPro" id="IPR009057">
    <property type="entry name" value="Homeodomain-like_sf"/>
</dbReference>
<evidence type="ECO:0000256" key="7">
    <source>
        <dbReference type="SAM" id="MobiDB-lite"/>
    </source>
</evidence>
<evidence type="ECO:0000256" key="1">
    <source>
        <dbReference type="ARBA" id="ARBA00004123"/>
    </source>
</evidence>
<dbReference type="GO" id="GO:0005634">
    <property type="term" value="C:nucleus"/>
    <property type="evidence" value="ECO:0007669"/>
    <property type="project" value="UniProtKB-SubCell"/>
</dbReference>
<sequence>MDAQQQQQQQHLTPSQFAYDLNLYSSFTQQSHSFPQSNLLPMNFFLTPSPNLSPLSTPLLMPYSASLHNQHINIPTMSLANTSMSSARTLFPNSSPESLHSNDQLSSPELLPENQVAKHTHHSTSSSRKQKKSRGGRAQSDGPQVISSATGTARFKATELELEYLYDSFAKNPFPTSEERQHIADSLGMEPRQVQFWFQNRRANVKKSGTVLSAPQKK</sequence>
<dbReference type="Proteomes" id="UP000193642">
    <property type="component" value="Unassembled WGS sequence"/>
</dbReference>
<evidence type="ECO:0000256" key="4">
    <source>
        <dbReference type="ARBA" id="ARBA00023242"/>
    </source>
</evidence>
<feature type="DNA-binding region" description="Homeobox" evidence="5">
    <location>
        <begin position="150"/>
        <end position="209"/>
    </location>
</feature>
<dbReference type="Gene3D" id="1.10.10.60">
    <property type="entry name" value="Homeodomain-like"/>
    <property type="match status" value="1"/>
</dbReference>
<evidence type="ECO:0000313" key="9">
    <source>
        <dbReference type="EMBL" id="ORY52330.1"/>
    </source>
</evidence>
<evidence type="ECO:0000256" key="3">
    <source>
        <dbReference type="ARBA" id="ARBA00023155"/>
    </source>
</evidence>
<keyword evidence="3 5" id="KW-0371">Homeobox</keyword>
<dbReference type="InterPro" id="IPR001356">
    <property type="entry name" value="HD"/>
</dbReference>
<dbReference type="PROSITE" id="PS50071">
    <property type="entry name" value="HOMEOBOX_2"/>
    <property type="match status" value="1"/>
</dbReference>
<dbReference type="SUPFAM" id="SSF46689">
    <property type="entry name" value="Homeodomain-like"/>
    <property type="match status" value="1"/>
</dbReference>
<feature type="compositionally biased region" description="Polar residues" evidence="7">
    <location>
        <begin position="141"/>
        <end position="150"/>
    </location>
</feature>
<name>A0A1Y2CZA3_9FUNG</name>
<comment type="subcellular location">
    <subcellularLocation>
        <location evidence="1 5 6">Nucleus</location>
    </subcellularLocation>
</comment>
<protein>
    <recommendedName>
        <fullName evidence="8">Homeobox domain-containing protein</fullName>
    </recommendedName>
</protein>
<organism evidence="9 10">
    <name type="scientific">Rhizoclosmatium globosum</name>
    <dbReference type="NCBI Taxonomy" id="329046"/>
    <lineage>
        <taxon>Eukaryota</taxon>
        <taxon>Fungi</taxon>
        <taxon>Fungi incertae sedis</taxon>
        <taxon>Chytridiomycota</taxon>
        <taxon>Chytridiomycota incertae sedis</taxon>
        <taxon>Chytridiomycetes</taxon>
        <taxon>Chytridiales</taxon>
        <taxon>Chytriomycetaceae</taxon>
        <taxon>Rhizoclosmatium</taxon>
    </lineage>
</organism>
<dbReference type="GO" id="GO:0030154">
    <property type="term" value="P:cell differentiation"/>
    <property type="evidence" value="ECO:0007669"/>
    <property type="project" value="TreeGrafter"/>
</dbReference>
<accession>A0A1Y2CZA3</accession>
<reference evidence="9 10" key="1">
    <citation type="submission" date="2016-07" db="EMBL/GenBank/DDBJ databases">
        <title>Pervasive Adenine N6-methylation of Active Genes in Fungi.</title>
        <authorList>
            <consortium name="DOE Joint Genome Institute"/>
            <person name="Mondo S.J."/>
            <person name="Dannebaum R.O."/>
            <person name="Kuo R.C."/>
            <person name="Labutti K."/>
            <person name="Haridas S."/>
            <person name="Kuo A."/>
            <person name="Salamov A."/>
            <person name="Ahrendt S.R."/>
            <person name="Lipzen A."/>
            <person name="Sullivan W."/>
            <person name="Andreopoulos W.B."/>
            <person name="Clum A."/>
            <person name="Lindquist E."/>
            <person name="Daum C."/>
            <person name="Ramamoorthy G.K."/>
            <person name="Gryganskyi A."/>
            <person name="Culley D."/>
            <person name="Magnuson J.K."/>
            <person name="James T.Y."/>
            <person name="O'Malley M.A."/>
            <person name="Stajich J.E."/>
            <person name="Spatafora J.W."/>
            <person name="Visel A."/>
            <person name="Grigoriev I.V."/>
        </authorList>
    </citation>
    <scope>NUCLEOTIDE SEQUENCE [LARGE SCALE GENOMIC DNA]</scope>
    <source>
        <strain evidence="9 10">JEL800</strain>
    </source>
</reference>
<evidence type="ECO:0000259" key="8">
    <source>
        <dbReference type="PROSITE" id="PS50071"/>
    </source>
</evidence>
<dbReference type="EMBL" id="MCGO01000003">
    <property type="protein sequence ID" value="ORY52330.1"/>
    <property type="molecule type" value="Genomic_DNA"/>
</dbReference>
<evidence type="ECO:0000256" key="2">
    <source>
        <dbReference type="ARBA" id="ARBA00023125"/>
    </source>
</evidence>
<dbReference type="AlphaFoldDB" id="A0A1Y2CZA3"/>
<dbReference type="OrthoDB" id="6159439at2759"/>
<proteinExistence type="predicted"/>
<feature type="compositionally biased region" description="Basic residues" evidence="7">
    <location>
        <begin position="118"/>
        <end position="135"/>
    </location>
</feature>